<dbReference type="Gene3D" id="2.160.10.10">
    <property type="entry name" value="Hexapeptide repeat proteins"/>
    <property type="match status" value="1"/>
</dbReference>
<gene>
    <name evidence="2" type="ORF">OCK74_04055</name>
</gene>
<reference evidence="2" key="1">
    <citation type="submission" date="2022-09" db="EMBL/GenBank/DDBJ databases">
        <authorList>
            <person name="Yuan C."/>
            <person name="Ke Z."/>
        </authorList>
    </citation>
    <scope>NUCLEOTIDE SEQUENCE</scope>
    <source>
        <strain evidence="2">LB-8</strain>
    </source>
</reference>
<protein>
    <submittedName>
        <fullName evidence="2">CatB-related O-acetyltransferase</fullName>
    </submittedName>
</protein>
<dbReference type="AlphaFoldDB" id="A0A9X3B799"/>
<organism evidence="2 3">
    <name type="scientific">Paraflavisolibacter caeni</name>
    <dbReference type="NCBI Taxonomy" id="2982496"/>
    <lineage>
        <taxon>Bacteria</taxon>
        <taxon>Pseudomonadati</taxon>
        <taxon>Bacteroidota</taxon>
        <taxon>Chitinophagia</taxon>
        <taxon>Chitinophagales</taxon>
        <taxon>Chitinophagaceae</taxon>
        <taxon>Paraflavisolibacter</taxon>
    </lineage>
</organism>
<dbReference type="InterPro" id="IPR011004">
    <property type="entry name" value="Trimer_LpxA-like_sf"/>
</dbReference>
<dbReference type="Pfam" id="PF00132">
    <property type="entry name" value="Hexapep"/>
    <property type="match status" value="1"/>
</dbReference>
<dbReference type="InterPro" id="IPR001451">
    <property type="entry name" value="Hexapep"/>
</dbReference>
<dbReference type="CDD" id="cd03349">
    <property type="entry name" value="LbH_XAT"/>
    <property type="match status" value="1"/>
</dbReference>
<comment type="caution">
    <text evidence="2">The sequence shown here is derived from an EMBL/GenBank/DDBJ whole genome shotgun (WGS) entry which is preliminary data.</text>
</comment>
<evidence type="ECO:0000313" key="2">
    <source>
        <dbReference type="EMBL" id="MCU7548271.1"/>
    </source>
</evidence>
<accession>A0A9X3B799</accession>
<evidence type="ECO:0000313" key="3">
    <source>
        <dbReference type="Proteomes" id="UP001155483"/>
    </source>
</evidence>
<proteinExistence type="inferred from homology"/>
<dbReference type="EMBL" id="JAOTIF010000001">
    <property type="protein sequence ID" value="MCU7548271.1"/>
    <property type="molecule type" value="Genomic_DNA"/>
</dbReference>
<name>A0A9X3B799_9BACT</name>
<dbReference type="Proteomes" id="UP001155483">
    <property type="component" value="Unassembled WGS sequence"/>
</dbReference>
<reference evidence="2" key="2">
    <citation type="submission" date="2023-04" db="EMBL/GenBank/DDBJ databases">
        <title>Paracnuella aquatica gen. nov., sp. nov., a member of the family Chitinophagaceae isolated from a hot spring.</title>
        <authorList>
            <person name="Wang C."/>
        </authorList>
    </citation>
    <scope>NUCLEOTIDE SEQUENCE</scope>
    <source>
        <strain evidence="2">LB-8</strain>
    </source>
</reference>
<sequence>MYSNTIRQIYEEKHKIKIGYGSYGGCFSLKNVPAGVSFGNYCSIAPTIRIFRANHPKNKFTSHPILYNPAAGYVTKDALKRPTLTIGHDVWIGEWAIILPNVSYIGNGAIIGAGSVVTRNVDPYSIVAGNPAKVIGKRFDDSVIKKIEESKWWFSTKEELIKNIQKFQDLVEINEKNIIKEF</sequence>
<evidence type="ECO:0000256" key="1">
    <source>
        <dbReference type="ARBA" id="ARBA00007274"/>
    </source>
</evidence>
<dbReference type="PANTHER" id="PTHR43300">
    <property type="entry name" value="ACETYLTRANSFERASE"/>
    <property type="match status" value="1"/>
</dbReference>
<dbReference type="SUPFAM" id="SSF51161">
    <property type="entry name" value="Trimeric LpxA-like enzymes"/>
    <property type="match status" value="1"/>
</dbReference>
<dbReference type="InterPro" id="IPR050179">
    <property type="entry name" value="Trans_hexapeptide_repeat"/>
</dbReference>
<comment type="similarity">
    <text evidence="1">Belongs to the transferase hexapeptide repeat family.</text>
</comment>
<keyword evidence="3" id="KW-1185">Reference proteome</keyword>
<dbReference type="PANTHER" id="PTHR43300:SF11">
    <property type="entry name" value="ACETYLTRANSFERASE RV3034C-RELATED"/>
    <property type="match status" value="1"/>
</dbReference>